<feature type="compositionally biased region" description="Acidic residues" evidence="5">
    <location>
        <begin position="509"/>
        <end position="523"/>
    </location>
</feature>
<dbReference type="Proteomes" id="UP000076532">
    <property type="component" value="Unassembled WGS sequence"/>
</dbReference>
<dbReference type="SMART" id="SM00777">
    <property type="entry name" value="Mad3_BUB1_I"/>
    <property type="match status" value="1"/>
</dbReference>
<dbReference type="STRING" id="436010.A0A166MAZ3"/>
<evidence type="ECO:0000256" key="3">
    <source>
        <dbReference type="ARBA" id="ARBA00022838"/>
    </source>
</evidence>
<dbReference type="Pfam" id="PF00069">
    <property type="entry name" value="Pkinase"/>
    <property type="match status" value="1"/>
</dbReference>
<feature type="region of interest" description="Disordered" evidence="5">
    <location>
        <begin position="613"/>
        <end position="637"/>
    </location>
</feature>
<dbReference type="AlphaFoldDB" id="A0A166MAZ3"/>
<evidence type="ECO:0000313" key="9">
    <source>
        <dbReference type="Proteomes" id="UP000076532"/>
    </source>
</evidence>
<keyword evidence="3" id="KW-0995">Kinetochore</keyword>
<dbReference type="SUPFAM" id="SSF56112">
    <property type="entry name" value="Protein kinase-like (PK-like)"/>
    <property type="match status" value="1"/>
</dbReference>
<dbReference type="InterPro" id="IPR000719">
    <property type="entry name" value="Prot_kinase_dom"/>
</dbReference>
<dbReference type="InterPro" id="IPR015661">
    <property type="entry name" value="Bub1/Mad3"/>
</dbReference>
<dbReference type="GO" id="GO:0004672">
    <property type="term" value="F:protein kinase activity"/>
    <property type="evidence" value="ECO:0007669"/>
    <property type="project" value="InterPro"/>
</dbReference>
<evidence type="ECO:0000259" key="7">
    <source>
        <dbReference type="PROSITE" id="PS51489"/>
    </source>
</evidence>
<protein>
    <recommendedName>
        <fullName evidence="10">Kinase-like protein</fullName>
    </recommendedName>
</protein>
<evidence type="ECO:0000259" key="6">
    <source>
        <dbReference type="PROSITE" id="PS50011"/>
    </source>
</evidence>
<comment type="subcellular location">
    <subcellularLocation>
        <location evidence="1">Chromosome</location>
        <location evidence="1">Centromere</location>
        <location evidence="1">Kinetochore</location>
    </subcellularLocation>
</comment>
<evidence type="ECO:0000313" key="8">
    <source>
        <dbReference type="EMBL" id="KZP23812.1"/>
    </source>
</evidence>
<keyword evidence="9" id="KW-1185">Reference proteome</keyword>
<dbReference type="PANTHER" id="PTHR14030">
    <property type="entry name" value="MITOTIC CHECKPOINT SERINE/THREONINE-PROTEIN KINASE BUB1"/>
    <property type="match status" value="1"/>
</dbReference>
<accession>A0A166MAZ3</accession>
<organism evidence="8 9">
    <name type="scientific">Athelia psychrophila</name>
    <dbReference type="NCBI Taxonomy" id="1759441"/>
    <lineage>
        <taxon>Eukaryota</taxon>
        <taxon>Fungi</taxon>
        <taxon>Dikarya</taxon>
        <taxon>Basidiomycota</taxon>
        <taxon>Agaricomycotina</taxon>
        <taxon>Agaricomycetes</taxon>
        <taxon>Agaricomycetidae</taxon>
        <taxon>Atheliales</taxon>
        <taxon>Atheliaceae</taxon>
        <taxon>Athelia</taxon>
    </lineage>
</organism>
<evidence type="ECO:0000256" key="1">
    <source>
        <dbReference type="ARBA" id="ARBA00004629"/>
    </source>
</evidence>
<dbReference type="GO" id="GO:0000776">
    <property type="term" value="C:kinetochore"/>
    <property type="evidence" value="ECO:0007669"/>
    <property type="project" value="UniProtKB-KW"/>
</dbReference>
<dbReference type="GO" id="GO:0051754">
    <property type="term" value="P:meiotic sister chromatid cohesion, centromeric"/>
    <property type="evidence" value="ECO:0007669"/>
    <property type="project" value="TreeGrafter"/>
</dbReference>
<dbReference type="GO" id="GO:0032991">
    <property type="term" value="C:protein-containing complex"/>
    <property type="evidence" value="ECO:0007669"/>
    <property type="project" value="UniProtKB-ARBA"/>
</dbReference>
<dbReference type="GO" id="GO:0007094">
    <property type="term" value="P:mitotic spindle assembly checkpoint signaling"/>
    <property type="evidence" value="ECO:0007669"/>
    <property type="project" value="InterPro"/>
</dbReference>
<dbReference type="Pfam" id="PF08311">
    <property type="entry name" value="Mad3_BUB1_I"/>
    <property type="match status" value="1"/>
</dbReference>
<gene>
    <name evidence="8" type="ORF">FIBSPDRAFT_822968</name>
</gene>
<dbReference type="PROSITE" id="PS51489">
    <property type="entry name" value="BUB1_N"/>
    <property type="match status" value="1"/>
</dbReference>
<evidence type="ECO:0008006" key="10">
    <source>
        <dbReference type="Google" id="ProtNLM"/>
    </source>
</evidence>
<dbReference type="SMART" id="SM00220">
    <property type="entry name" value="S_TKc"/>
    <property type="match status" value="1"/>
</dbReference>
<sequence>MDPTKLAKERRELRQQLDNALQEDEDPLAAYDHFVKWTVKNYAHGDAASGLRELLEEATGKFKDDLGYKSDLRYLKLWCQYARMVDPLAVFHDLMQNDIGERFALLYEDYAKALDAAGRQQDADRIYRRGIKRNARPVERLKKHYKEFQAGLNTVRPPPPSKTPPALAAPRDPFLHIHAPADPRRRPERLRFNLSLLLTEDGTEYCAAEARARSMGLLGKKWAPDPGPSGLTNNSRKSVGMRYEPTVTINTKEALADVFGMYNSPEKTLRIERPGSKHAPVTKIELRLEPLTPAPSLRFSQSDENASAAKTPAFKPFVDESTTPAFKPFVDENAARKENTTPAPRFKPFVDTGAAVTPANIGRGALYSKDFGAPTPSSAHRPRLVDKSKGSVLQPVAEDGGNPNVFSKVFTPKSSPKDVFSDNWKDPIKPETPVEPVPAAVFQAPGATFAAPVFSRPPEPAFNVFTPKSALFTPFVDTASAQEAPRAAFGEKTPSRLPPMDSHRMDDGAKEEEEESYQEEDYREESASNESAEAHSPDVEYAVPMGGRFGQFNVMTPITERTYDFTMSTRGMPTPGDDYAVEAAERLAAELREEEARGGVGEQQRAGENGAFDSSFAEFDDEPARPNFGVSDGRGIPGDVDAGEERTGAMSMMDTLTVLSSFKPSNPCNPFDGPVVSALLSQLPSSSRFYDMQNEEASLLDGLQKFAQKKARQSGNTSSRGALSDAGFALTISDRQFTVSDKLGEGGFGAVFAATEATEARDDEESFIEDDEDEDGAKMVAIKVVKPRNLWEFHILQRVHRALPPHLRQSVVLPHALYAYRDESFLILDLCPQGTLLDTVNRASQIGVSQQGACLDELLVMFFAIELLRFLEGMHSTGFIHGDLKIDNCLLRLEEVPGGSSGLSSIYSPMGEQGWSYKGIKVIDFGRTIDTGLFPAGQEFVADWPIDAKDCLEMREGRPWTYQADYYGLAGVIYCLLFGKYIEASSVTVMGSEDGSAPRLKVATPFKRYWQSAIWSNLFDMLLNSGDVRPGGALPLCGELGAVRKEMESWLQANCNRSSGTLKGMLRKIELSVYSG</sequence>
<feature type="region of interest" description="Disordered" evidence="5">
    <location>
        <begin position="151"/>
        <end position="170"/>
    </location>
</feature>
<dbReference type="Gene3D" id="1.25.40.430">
    <property type="match status" value="1"/>
</dbReference>
<dbReference type="PANTHER" id="PTHR14030:SF4">
    <property type="entry name" value="BUB1 KINASE, ISOFORM A-RELATED"/>
    <property type="match status" value="1"/>
</dbReference>
<evidence type="ECO:0000256" key="2">
    <source>
        <dbReference type="ARBA" id="ARBA00022454"/>
    </source>
</evidence>
<feature type="domain" description="BUB1 N-terminal" evidence="7">
    <location>
        <begin position="17"/>
        <end position="176"/>
    </location>
</feature>
<dbReference type="GO" id="GO:0005524">
    <property type="term" value="F:ATP binding"/>
    <property type="evidence" value="ECO:0007669"/>
    <property type="project" value="InterPro"/>
</dbReference>
<feature type="domain" description="Protein kinase" evidence="6">
    <location>
        <begin position="737"/>
        <end position="1076"/>
    </location>
</feature>
<dbReference type="PROSITE" id="PS00108">
    <property type="entry name" value="PROTEIN_KINASE_ST"/>
    <property type="match status" value="1"/>
</dbReference>
<keyword evidence="4" id="KW-0137">Centromere</keyword>
<dbReference type="GO" id="GO:0005634">
    <property type="term" value="C:nucleus"/>
    <property type="evidence" value="ECO:0007669"/>
    <property type="project" value="TreeGrafter"/>
</dbReference>
<dbReference type="InterPro" id="IPR011009">
    <property type="entry name" value="Kinase-like_dom_sf"/>
</dbReference>
<dbReference type="EMBL" id="KV417530">
    <property type="protein sequence ID" value="KZP23812.1"/>
    <property type="molecule type" value="Genomic_DNA"/>
</dbReference>
<dbReference type="CDD" id="cd13981">
    <property type="entry name" value="STKc_Bub1_BubR1"/>
    <property type="match status" value="1"/>
</dbReference>
<dbReference type="InterPro" id="IPR008271">
    <property type="entry name" value="Ser/Thr_kinase_AS"/>
</dbReference>
<proteinExistence type="predicted"/>
<dbReference type="OrthoDB" id="248495at2759"/>
<dbReference type="PROSITE" id="PS50011">
    <property type="entry name" value="PROTEIN_KINASE_DOM"/>
    <property type="match status" value="1"/>
</dbReference>
<feature type="region of interest" description="Disordered" evidence="5">
    <location>
        <begin position="482"/>
        <end position="536"/>
    </location>
</feature>
<reference evidence="8 9" key="1">
    <citation type="journal article" date="2016" name="Mol. Biol. Evol.">
        <title>Comparative Genomics of Early-Diverging Mushroom-Forming Fungi Provides Insights into the Origins of Lignocellulose Decay Capabilities.</title>
        <authorList>
            <person name="Nagy L.G."/>
            <person name="Riley R."/>
            <person name="Tritt A."/>
            <person name="Adam C."/>
            <person name="Daum C."/>
            <person name="Floudas D."/>
            <person name="Sun H."/>
            <person name="Yadav J.S."/>
            <person name="Pangilinan J."/>
            <person name="Larsson K.H."/>
            <person name="Matsuura K."/>
            <person name="Barry K."/>
            <person name="Labutti K."/>
            <person name="Kuo R."/>
            <person name="Ohm R.A."/>
            <person name="Bhattacharya S.S."/>
            <person name="Shirouzu T."/>
            <person name="Yoshinaga Y."/>
            <person name="Martin F.M."/>
            <person name="Grigoriev I.V."/>
            <person name="Hibbett D.S."/>
        </authorList>
    </citation>
    <scope>NUCLEOTIDE SEQUENCE [LARGE SCALE GENOMIC DNA]</scope>
    <source>
        <strain evidence="8 9">CBS 109695</strain>
    </source>
</reference>
<name>A0A166MAZ3_9AGAM</name>
<keyword evidence="2" id="KW-0158">Chromosome</keyword>
<evidence type="ECO:0000256" key="4">
    <source>
        <dbReference type="ARBA" id="ARBA00023328"/>
    </source>
</evidence>
<dbReference type="Gene3D" id="1.10.510.10">
    <property type="entry name" value="Transferase(Phosphotransferase) domain 1"/>
    <property type="match status" value="1"/>
</dbReference>
<evidence type="ECO:0000256" key="5">
    <source>
        <dbReference type="SAM" id="MobiDB-lite"/>
    </source>
</evidence>
<dbReference type="InterPro" id="IPR013212">
    <property type="entry name" value="Mad3/Bub1_I"/>
</dbReference>